<dbReference type="EMBL" id="JXYA01000010">
    <property type="protein sequence ID" value="KJZ11386.1"/>
    <property type="molecule type" value="Genomic_DNA"/>
</dbReference>
<feature type="transmembrane region" description="Helical" evidence="6">
    <location>
        <begin position="97"/>
        <end position="116"/>
    </location>
</feature>
<reference evidence="8 9" key="1">
    <citation type="journal article" date="2015" name="BMC Genomics">
        <title>Genome mining reveals unlocked bioactive potential of marine Gram-negative bacteria.</title>
        <authorList>
            <person name="Machado H."/>
            <person name="Sonnenschein E.C."/>
            <person name="Melchiorsen J."/>
            <person name="Gram L."/>
        </authorList>
    </citation>
    <scope>NUCLEOTIDE SEQUENCE [LARGE SCALE GENOMIC DNA]</scope>
    <source>
        <strain evidence="8 9">S2471</strain>
    </source>
</reference>
<keyword evidence="5 6" id="KW-0472">Membrane</keyword>
<feature type="transmembrane region" description="Helical" evidence="6">
    <location>
        <begin position="371"/>
        <end position="392"/>
    </location>
</feature>
<evidence type="ECO:0000256" key="3">
    <source>
        <dbReference type="ARBA" id="ARBA00022692"/>
    </source>
</evidence>
<dbReference type="InterPro" id="IPR036259">
    <property type="entry name" value="MFS_trans_sf"/>
</dbReference>
<dbReference type="InterPro" id="IPR011701">
    <property type="entry name" value="MFS"/>
</dbReference>
<feature type="transmembrane region" description="Helical" evidence="6">
    <location>
        <begin position="73"/>
        <end position="91"/>
    </location>
</feature>
<keyword evidence="4 6" id="KW-1133">Transmembrane helix</keyword>
<proteinExistence type="predicted"/>
<evidence type="ECO:0000256" key="6">
    <source>
        <dbReference type="SAM" id="Phobius"/>
    </source>
</evidence>
<evidence type="ECO:0000259" key="7">
    <source>
        <dbReference type="PROSITE" id="PS50850"/>
    </source>
</evidence>
<dbReference type="PATRIC" id="fig|43658.5.peg.1200"/>
<dbReference type="RefSeq" id="WP_046004011.1">
    <property type="nucleotide sequence ID" value="NZ_JXYA01000010.1"/>
</dbReference>
<dbReference type="SUPFAM" id="SSF103473">
    <property type="entry name" value="MFS general substrate transporter"/>
    <property type="match status" value="1"/>
</dbReference>
<dbReference type="PROSITE" id="PS50850">
    <property type="entry name" value="MFS"/>
    <property type="match status" value="1"/>
</dbReference>
<feature type="transmembrane region" description="Helical" evidence="6">
    <location>
        <begin position="5"/>
        <end position="26"/>
    </location>
</feature>
<feature type="domain" description="Major facilitator superfamily (MFS) profile" evidence="7">
    <location>
        <begin position="7"/>
        <end position="395"/>
    </location>
</feature>
<protein>
    <submittedName>
        <fullName evidence="8">Major facilitator transporter</fullName>
    </submittedName>
</protein>
<feature type="transmembrane region" description="Helical" evidence="6">
    <location>
        <begin position="258"/>
        <end position="279"/>
    </location>
</feature>
<dbReference type="InterPro" id="IPR020846">
    <property type="entry name" value="MFS_dom"/>
</dbReference>
<keyword evidence="3 6" id="KW-0812">Transmembrane</keyword>
<feature type="transmembrane region" description="Helical" evidence="6">
    <location>
        <begin position="38"/>
        <end position="61"/>
    </location>
</feature>
<dbReference type="Proteomes" id="UP000033452">
    <property type="component" value="Unassembled WGS sequence"/>
</dbReference>
<feature type="transmembrane region" description="Helical" evidence="6">
    <location>
        <begin position="128"/>
        <end position="151"/>
    </location>
</feature>
<dbReference type="GO" id="GO:0022857">
    <property type="term" value="F:transmembrane transporter activity"/>
    <property type="evidence" value="ECO:0007669"/>
    <property type="project" value="InterPro"/>
</dbReference>
<dbReference type="AlphaFoldDB" id="A0A0F4QUI3"/>
<name>A0A0F4QUI3_9GAMM</name>
<evidence type="ECO:0000256" key="1">
    <source>
        <dbReference type="ARBA" id="ARBA00004429"/>
    </source>
</evidence>
<feature type="transmembrane region" description="Helical" evidence="6">
    <location>
        <begin position="171"/>
        <end position="193"/>
    </location>
</feature>
<keyword evidence="9" id="KW-1185">Reference proteome</keyword>
<feature type="transmembrane region" description="Helical" evidence="6">
    <location>
        <begin position="345"/>
        <end position="365"/>
    </location>
</feature>
<feature type="transmembrane region" description="Helical" evidence="6">
    <location>
        <begin position="286"/>
        <end position="303"/>
    </location>
</feature>
<dbReference type="PANTHER" id="PTHR43702:SF12">
    <property type="entry name" value="N-ACETYL GLUCOSAMINE TRANSPORTER NAGP"/>
    <property type="match status" value="1"/>
</dbReference>
<organism evidence="8 9">
    <name type="scientific">Pseudoalteromonas rubra</name>
    <dbReference type="NCBI Taxonomy" id="43658"/>
    <lineage>
        <taxon>Bacteria</taxon>
        <taxon>Pseudomonadati</taxon>
        <taxon>Pseudomonadota</taxon>
        <taxon>Gammaproteobacteria</taxon>
        <taxon>Alteromonadales</taxon>
        <taxon>Pseudoalteromonadaceae</taxon>
        <taxon>Pseudoalteromonas</taxon>
    </lineage>
</organism>
<dbReference type="GO" id="GO:0005886">
    <property type="term" value="C:plasma membrane"/>
    <property type="evidence" value="ECO:0007669"/>
    <property type="project" value="UniProtKB-SubCell"/>
</dbReference>
<keyword evidence="2" id="KW-1003">Cell membrane</keyword>
<evidence type="ECO:0000256" key="5">
    <source>
        <dbReference type="ARBA" id="ARBA00023136"/>
    </source>
</evidence>
<dbReference type="Pfam" id="PF07690">
    <property type="entry name" value="MFS_1"/>
    <property type="match status" value="1"/>
</dbReference>
<dbReference type="InterPro" id="IPR050375">
    <property type="entry name" value="MFS_TsgA-like"/>
</dbReference>
<evidence type="ECO:0000256" key="2">
    <source>
        <dbReference type="ARBA" id="ARBA00022475"/>
    </source>
</evidence>
<comment type="caution">
    <text evidence="8">The sequence shown here is derived from an EMBL/GenBank/DDBJ whole genome shotgun (WGS) entry which is preliminary data.</text>
</comment>
<evidence type="ECO:0000313" key="8">
    <source>
        <dbReference type="EMBL" id="KJZ11386.1"/>
    </source>
</evidence>
<evidence type="ECO:0000256" key="4">
    <source>
        <dbReference type="ARBA" id="ARBA00022989"/>
    </source>
</evidence>
<dbReference type="OrthoDB" id="9795150at2"/>
<evidence type="ECO:0000313" key="9">
    <source>
        <dbReference type="Proteomes" id="UP000033452"/>
    </source>
</evidence>
<feature type="transmembrane region" description="Helical" evidence="6">
    <location>
        <begin position="309"/>
        <end position="333"/>
    </location>
</feature>
<dbReference type="Gene3D" id="1.20.1250.20">
    <property type="entry name" value="MFS general substrate transporter like domains"/>
    <property type="match status" value="2"/>
</dbReference>
<dbReference type="PANTHER" id="PTHR43702">
    <property type="entry name" value="L-FUCOSE-PROTON SYMPORTER"/>
    <property type="match status" value="1"/>
</dbReference>
<accession>A0A0F4QUI3</accession>
<gene>
    <name evidence="8" type="ORF">TW77_05750</name>
</gene>
<sequence length="420" mass="45661">MKPNFLVVALVLVTFFMVSFFTNILGPLFPELITSFDIGLTLAGLFPFAFFIAYGVMSIPAGLLVQRFGEKRVMLGAFTLAGLGALLFALAPVLIVAMLALFLIGTAMAMLQVAINPLLRRSGGSAHFAAFSVLAQLLFGAAASLSPWVYVTLAGLVQAQPAEFSWIPANMPWLSMYWLFALLSVLMLFWIGLSQFSNVQRQEEETLSWQACVGYFRHPTVIRFFFAIVAYVALEQGIANSIAVFLQNYHQIEPQHSAQVISQFWMMLTLGCVLGLLLLKLFDAKQVLMVFCLGAALSLIAALTGSVEIALLAFPLSGFFLSVMWSVLFSLALNSVPSGHGAISGVLCTGIVGGALASPAIGLLTQLSGSLQLACLALLLPLGYIAWIAWWAQPLVRNHTIRPFWQKQVQREETQEAAGR</sequence>
<comment type="subcellular location">
    <subcellularLocation>
        <location evidence="1">Cell inner membrane</location>
        <topology evidence="1">Multi-pass membrane protein</topology>
    </subcellularLocation>
</comment>
<feature type="transmembrane region" description="Helical" evidence="6">
    <location>
        <begin position="224"/>
        <end position="246"/>
    </location>
</feature>